<name>A0A1H2YB81_9RHOB</name>
<organism evidence="2 3">
    <name type="scientific">Litoreibacter albidus</name>
    <dbReference type="NCBI Taxonomy" id="670155"/>
    <lineage>
        <taxon>Bacteria</taxon>
        <taxon>Pseudomonadati</taxon>
        <taxon>Pseudomonadota</taxon>
        <taxon>Alphaproteobacteria</taxon>
        <taxon>Rhodobacterales</taxon>
        <taxon>Roseobacteraceae</taxon>
        <taxon>Litoreibacter</taxon>
    </lineage>
</organism>
<evidence type="ECO:0000313" key="2">
    <source>
        <dbReference type="EMBL" id="SDX02492.1"/>
    </source>
</evidence>
<evidence type="ECO:0000313" key="3">
    <source>
        <dbReference type="Proteomes" id="UP000199441"/>
    </source>
</evidence>
<feature type="domain" description="HEPN AbiU2-like" evidence="1">
    <location>
        <begin position="16"/>
        <end position="177"/>
    </location>
</feature>
<accession>A0A1H2YB81</accession>
<protein>
    <recommendedName>
        <fullName evidence="1">HEPN AbiU2-like domain-containing protein</fullName>
    </recommendedName>
</protein>
<keyword evidence="3" id="KW-1185">Reference proteome</keyword>
<reference evidence="3" key="1">
    <citation type="submission" date="2016-10" db="EMBL/GenBank/DDBJ databases">
        <authorList>
            <person name="Varghese N."/>
            <person name="Submissions S."/>
        </authorList>
    </citation>
    <scope>NUCLEOTIDE SEQUENCE [LARGE SCALE GENOMIC DNA]</scope>
    <source>
        <strain evidence="3">DSM 26922</strain>
    </source>
</reference>
<gene>
    <name evidence="2" type="ORF">SAMN04488001_2280</name>
</gene>
<proteinExistence type="predicted"/>
<dbReference type="OrthoDB" id="7059019at2"/>
<evidence type="ECO:0000259" key="1">
    <source>
        <dbReference type="Pfam" id="PF18734"/>
    </source>
</evidence>
<dbReference type="AlphaFoldDB" id="A0A1H2YB81"/>
<dbReference type="RefSeq" id="WP_139254559.1">
    <property type="nucleotide sequence ID" value="NZ_JBHOGC010000003.1"/>
</dbReference>
<sequence>MDDIPDKHVEEFGEQIAKEFHLLKSDLFELRLMWRSYRELFGKNKERVELLNSISGSFAQTIEISLWESVLIRLRRFNDEGASRIKRRPLSLGLLREISKQTNDQELRKLIQEAKTKAAFAKNWSDKRIAHSDYDYRMGSVKLESASRQKVTDAIDAIAAVIKRIGSERLDTHYVTHPVSALKDETFVLKLLLDGKKGWDAKPDLARSLIKNGDYEAYKEVYKYPSWLDRTPDEHD</sequence>
<dbReference type="InterPro" id="IPR040704">
    <property type="entry name" value="HEPN_AbiU2"/>
</dbReference>
<dbReference type="EMBL" id="FNOI01000003">
    <property type="protein sequence ID" value="SDX02492.1"/>
    <property type="molecule type" value="Genomic_DNA"/>
</dbReference>
<dbReference type="Proteomes" id="UP000199441">
    <property type="component" value="Unassembled WGS sequence"/>
</dbReference>
<dbReference type="Pfam" id="PF18734">
    <property type="entry name" value="HEPN_AbiU2"/>
    <property type="match status" value="1"/>
</dbReference>